<dbReference type="RefSeq" id="WP_217735010.1">
    <property type="nucleotide sequence ID" value="NZ_JAHSPR010000005.1"/>
</dbReference>
<dbReference type="Gene3D" id="1.10.10.10">
    <property type="entry name" value="Winged helix-like DNA-binding domain superfamily/Winged helix DNA-binding domain"/>
    <property type="match status" value="1"/>
</dbReference>
<keyword evidence="4" id="KW-0804">Transcription</keyword>
<evidence type="ECO:0000256" key="2">
    <source>
        <dbReference type="ARBA" id="ARBA00023015"/>
    </source>
</evidence>
<dbReference type="CDD" id="cd08459">
    <property type="entry name" value="PBP2_DntR_NahR_LinR_like"/>
    <property type="match status" value="1"/>
</dbReference>
<reference evidence="6 7" key="1">
    <citation type="submission" date="2021-06" db="EMBL/GenBank/DDBJ databases">
        <authorList>
            <person name="Lu T."/>
            <person name="Wang Q."/>
            <person name="Han X."/>
        </authorList>
    </citation>
    <scope>NUCLEOTIDE SEQUENCE [LARGE SCALE GENOMIC DNA]</scope>
    <source>
        <strain evidence="6 7">LAM0050</strain>
    </source>
</reference>
<accession>A0ABS6NNA9</accession>
<organism evidence="6 7">
    <name type="scientific">Advenella alkanexedens</name>
    <dbReference type="NCBI Taxonomy" id="1481665"/>
    <lineage>
        <taxon>Bacteria</taxon>
        <taxon>Pseudomonadati</taxon>
        <taxon>Pseudomonadota</taxon>
        <taxon>Betaproteobacteria</taxon>
        <taxon>Burkholderiales</taxon>
        <taxon>Alcaligenaceae</taxon>
    </lineage>
</organism>
<sequence length="298" mass="33605">MSNLDIRDLALIDALTRTCNISAAAEILGLSQPSVSIRLAKLRTHFNDALFVRTRTGMQPTPRVAELLPAIRSALGLLADIEEGAASFDPLGSNRIFRLSMTSTGQVVVIARLKNVLNRLAPKVRIEVIDFTEQTPLQLERGEVDIAMGFTTIMGPGFYQQKLFREHYVCLIRHNHPRINHELTIEQFKAEGHVAVKSSGTAHWLLEKAIDDAGISRNIELWVPSFLGLADIVRTTDLLALAPVHLAQIICRDKTVRRVDVPIEIPSYDVKQYWHERYHQEPGNRWLRQVIADVIQEK</sequence>
<evidence type="ECO:0000313" key="6">
    <source>
        <dbReference type="EMBL" id="MBV4397115.1"/>
    </source>
</evidence>
<name>A0ABS6NNA9_9BURK</name>
<protein>
    <submittedName>
        <fullName evidence="6">LysR family transcriptional regulator</fullName>
    </submittedName>
</protein>
<gene>
    <name evidence="6" type="ORF">KU392_07635</name>
</gene>
<keyword evidence="7" id="KW-1185">Reference proteome</keyword>
<dbReference type="SUPFAM" id="SSF46785">
    <property type="entry name" value="Winged helix' DNA-binding domain"/>
    <property type="match status" value="1"/>
</dbReference>
<keyword evidence="2" id="KW-0805">Transcription regulation</keyword>
<comment type="caution">
    <text evidence="6">The sequence shown here is derived from an EMBL/GenBank/DDBJ whole genome shotgun (WGS) entry which is preliminary data.</text>
</comment>
<dbReference type="PANTHER" id="PTHR30118:SF15">
    <property type="entry name" value="TRANSCRIPTIONAL REGULATORY PROTEIN"/>
    <property type="match status" value="1"/>
</dbReference>
<dbReference type="Gene3D" id="3.40.190.10">
    <property type="entry name" value="Periplasmic binding protein-like II"/>
    <property type="match status" value="2"/>
</dbReference>
<dbReference type="InterPro" id="IPR005119">
    <property type="entry name" value="LysR_subst-bd"/>
</dbReference>
<keyword evidence="3" id="KW-0238">DNA-binding</keyword>
<dbReference type="EMBL" id="JAHSPR010000005">
    <property type="protein sequence ID" value="MBV4397115.1"/>
    <property type="molecule type" value="Genomic_DNA"/>
</dbReference>
<evidence type="ECO:0000313" key="7">
    <source>
        <dbReference type="Proteomes" id="UP000722165"/>
    </source>
</evidence>
<dbReference type="SUPFAM" id="SSF53850">
    <property type="entry name" value="Periplasmic binding protein-like II"/>
    <property type="match status" value="1"/>
</dbReference>
<evidence type="ECO:0000259" key="5">
    <source>
        <dbReference type="PROSITE" id="PS50931"/>
    </source>
</evidence>
<proteinExistence type="inferred from homology"/>
<dbReference type="InterPro" id="IPR000847">
    <property type="entry name" value="LysR_HTH_N"/>
</dbReference>
<dbReference type="InterPro" id="IPR050389">
    <property type="entry name" value="LysR-type_TF"/>
</dbReference>
<evidence type="ECO:0000256" key="1">
    <source>
        <dbReference type="ARBA" id="ARBA00009437"/>
    </source>
</evidence>
<dbReference type="PRINTS" id="PR00039">
    <property type="entry name" value="HTHLYSR"/>
</dbReference>
<dbReference type="PANTHER" id="PTHR30118">
    <property type="entry name" value="HTH-TYPE TRANSCRIPTIONAL REGULATOR LEUO-RELATED"/>
    <property type="match status" value="1"/>
</dbReference>
<feature type="domain" description="HTH lysR-type" evidence="5">
    <location>
        <begin position="4"/>
        <end position="61"/>
    </location>
</feature>
<evidence type="ECO:0000256" key="4">
    <source>
        <dbReference type="ARBA" id="ARBA00023163"/>
    </source>
</evidence>
<dbReference type="Pfam" id="PF03466">
    <property type="entry name" value="LysR_substrate"/>
    <property type="match status" value="1"/>
</dbReference>
<dbReference type="Pfam" id="PF00126">
    <property type="entry name" value="HTH_1"/>
    <property type="match status" value="1"/>
</dbReference>
<dbReference type="PROSITE" id="PS50931">
    <property type="entry name" value="HTH_LYSR"/>
    <property type="match status" value="1"/>
</dbReference>
<evidence type="ECO:0000256" key="3">
    <source>
        <dbReference type="ARBA" id="ARBA00023125"/>
    </source>
</evidence>
<comment type="similarity">
    <text evidence="1">Belongs to the LysR transcriptional regulatory family.</text>
</comment>
<dbReference type="InterPro" id="IPR036390">
    <property type="entry name" value="WH_DNA-bd_sf"/>
</dbReference>
<dbReference type="Proteomes" id="UP000722165">
    <property type="component" value="Unassembled WGS sequence"/>
</dbReference>
<dbReference type="InterPro" id="IPR036388">
    <property type="entry name" value="WH-like_DNA-bd_sf"/>
</dbReference>